<protein>
    <submittedName>
        <fullName evidence="1">Uncharacterized protein</fullName>
    </submittedName>
</protein>
<reference evidence="1 2" key="1">
    <citation type="journal article" date="2024" name="Pathogens">
        <title>Characterization of a Novel Species of Legionella Isolated from a Healthcare Facility: Legionella resiliens sp. nov.</title>
        <authorList>
            <person name="Cristino S."/>
            <person name="Pascale M.R."/>
            <person name="Marino F."/>
            <person name="Derelitto C."/>
            <person name="Salaris S."/>
            <person name="Orsini M."/>
            <person name="Squarzoni S."/>
            <person name="Grottola A."/>
            <person name="Girolamini L."/>
        </authorList>
    </citation>
    <scope>NUCLEOTIDE SEQUENCE [LARGE SCALE GENOMIC DNA]</scope>
    <source>
        <strain evidence="1 2">8cVS16</strain>
    </source>
</reference>
<comment type="caution">
    <text evidence="1">The sequence shown here is derived from an EMBL/GenBank/DDBJ whole genome shotgun (WGS) entry which is preliminary data.</text>
</comment>
<dbReference type="Proteomes" id="UP001320170">
    <property type="component" value="Unassembled WGS sequence"/>
</dbReference>
<evidence type="ECO:0000313" key="1">
    <source>
        <dbReference type="EMBL" id="MCE3532798.1"/>
    </source>
</evidence>
<dbReference type="InterPro" id="IPR011990">
    <property type="entry name" value="TPR-like_helical_dom_sf"/>
</dbReference>
<dbReference type="PANTHER" id="PTHR45011">
    <property type="entry name" value="DAP3-BINDING CELL DEATH ENHANCER 1"/>
    <property type="match status" value="1"/>
</dbReference>
<dbReference type="InterPro" id="IPR006597">
    <property type="entry name" value="Sel1-like"/>
</dbReference>
<proteinExistence type="predicted"/>
<dbReference type="EMBL" id="JAJTND010000004">
    <property type="protein sequence ID" value="MCE3532798.1"/>
    <property type="molecule type" value="Genomic_DNA"/>
</dbReference>
<sequence>MATAGYALAQYNLAWMYIEGRAGKELSQDERDDKAVQLYLQAATAGDVPAQSNLAWMYQNNRAGKELSQNERDDKAVQLYLQAIRAAHASAAWNLAVFYRKNNTGLALKYFSIAAILYRPADVDVQQCITQIKSFPAGKELSQNERDDKAVQLYLQAIRAAHASAAWNLAVFYRKNNTGLALKYFSIAAILYRPADVDVQQCITQIKSFPASALKDYALARIHRLDSKAIATQCAAFKALQRPSDCLLFINEDLERLGANHTYLRSVFEKLSSFAHESSVLALTEKVALAKLLLKMMAHLFTTLTASYPKILLGGRQYPEPVEFKEGKTPELK</sequence>
<gene>
    <name evidence="1" type="ORF">LXO92_10465</name>
</gene>
<organism evidence="1 2">
    <name type="scientific">Legionella resiliens</name>
    <dbReference type="NCBI Taxonomy" id="2905958"/>
    <lineage>
        <taxon>Bacteria</taxon>
        <taxon>Pseudomonadati</taxon>
        <taxon>Pseudomonadota</taxon>
        <taxon>Gammaproteobacteria</taxon>
        <taxon>Legionellales</taxon>
        <taxon>Legionellaceae</taxon>
        <taxon>Legionella</taxon>
    </lineage>
</organism>
<keyword evidence="2" id="KW-1185">Reference proteome</keyword>
<dbReference type="Gene3D" id="1.25.40.10">
    <property type="entry name" value="Tetratricopeptide repeat domain"/>
    <property type="match status" value="1"/>
</dbReference>
<dbReference type="SUPFAM" id="SSF81901">
    <property type="entry name" value="HCP-like"/>
    <property type="match status" value="2"/>
</dbReference>
<name>A0ABS8X6S4_9GAMM</name>
<dbReference type="InterPro" id="IPR052748">
    <property type="entry name" value="ISR_Activator"/>
</dbReference>
<dbReference type="SMART" id="SM00671">
    <property type="entry name" value="SEL1"/>
    <property type="match status" value="4"/>
</dbReference>
<dbReference type="PANTHER" id="PTHR45011:SF1">
    <property type="entry name" value="DAP3-BINDING CELL DEATH ENHANCER 1"/>
    <property type="match status" value="1"/>
</dbReference>
<dbReference type="Pfam" id="PF08238">
    <property type="entry name" value="Sel1"/>
    <property type="match status" value="5"/>
</dbReference>
<dbReference type="RefSeq" id="WP_233291538.1">
    <property type="nucleotide sequence ID" value="NZ_JAJTND010000004.1"/>
</dbReference>
<accession>A0ABS8X6S4</accession>
<evidence type="ECO:0000313" key="2">
    <source>
        <dbReference type="Proteomes" id="UP001320170"/>
    </source>
</evidence>